<protein>
    <submittedName>
        <fullName evidence="2">Carbohydrate-binding family 9-like protein</fullName>
    </submittedName>
</protein>
<dbReference type="RefSeq" id="WP_136335479.1">
    <property type="nucleotide sequence ID" value="NZ_SSMC01000001.1"/>
</dbReference>
<dbReference type="GO" id="GO:0004553">
    <property type="term" value="F:hydrolase activity, hydrolyzing O-glycosyl compounds"/>
    <property type="evidence" value="ECO:0007669"/>
    <property type="project" value="InterPro"/>
</dbReference>
<reference evidence="2 3" key="1">
    <citation type="submission" date="2019-04" db="EMBL/GenBank/DDBJ databases">
        <title>Draft genome sequence of Robertkochia marina CC-AMO-30D.</title>
        <authorList>
            <person name="Hameed A."/>
            <person name="Lin S.-Y."/>
            <person name="Shahina M."/>
            <person name="Lai W.-A."/>
            <person name="Young C.-C."/>
        </authorList>
    </citation>
    <scope>NUCLEOTIDE SEQUENCE [LARGE SCALE GENOMIC DNA]</scope>
    <source>
        <strain evidence="2 3">CC-AMO-30D</strain>
    </source>
</reference>
<name>A0A4S3M470_9FLAO</name>
<comment type="caution">
    <text evidence="2">The sequence shown here is derived from an EMBL/GenBank/DDBJ whole genome shotgun (WGS) entry which is preliminary data.</text>
</comment>
<gene>
    <name evidence="2" type="ORF">E7Z59_01160</name>
</gene>
<dbReference type="Gene3D" id="2.60.40.1190">
    <property type="match status" value="1"/>
</dbReference>
<evidence type="ECO:0000313" key="2">
    <source>
        <dbReference type="EMBL" id="THD69992.1"/>
    </source>
</evidence>
<proteinExistence type="predicted"/>
<dbReference type="PANTHER" id="PTHR35532">
    <property type="entry name" value="SIMILAR TO POLYHYDROXYALKANOATE DEPOLYMERASE"/>
    <property type="match status" value="1"/>
</dbReference>
<dbReference type="Pfam" id="PF06452">
    <property type="entry name" value="CBM9_1"/>
    <property type="match status" value="1"/>
</dbReference>
<dbReference type="Proteomes" id="UP000305939">
    <property type="component" value="Unassembled WGS sequence"/>
</dbReference>
<evidence type="ECO:0000313" key="3">
    <source>
        <dbReference type="Proteomes" id="UP000305939"/>
    </source>
</evidence>
<sequence length="351" mass="40642">MLFLFHSIQNLGFAQDGVLMEPRSYVAEYTAEALNIDGVAEEVAWKMASFSEPFIDIEGYEVPPYQTRVKMLWDNRYLYIYAQMEEPHVWGTLKLRDTVIFYNNDFEVFIDPDGDTHEYYELEVNALNTLWDLLLVKPYRNGGSVIDNWDIKGIQSAVAIDGTLNDSGDKDTGWSVEMALPWDVLEEAAHGPVPPEGRFWRMNFSRVNWDFQLSDGRYSRKKDEQGKYLPEYNWVWSPQQVINMHEPERWGYVYFNPENETTVYSIPGEERLKWELYAVYRDLLDKDGKDGISGDLDLNEVGAITFREANLPVVLHYNDAGWYISCKSPISGNLLMIGRDGKFTINTPTDQ</sequence>
<dbReference type="EMBL" id="SSMC01000001">
    <property type="protein sequence ID" value="THD69992.1"/>
    <property type="molecule type" value="Genomic_DNA"/>
</dbReference>
<accession>A0A4S3M470</accession>
<dbReference type="SUPFAM" id="SSF49344">
    <property type="entry name" value="CBD9-like"/>
    <property type="match status" value="1"/>
</dbReference>
<dbReference type="AlphaFoldDB" id="A0A4S3M470"/>
<dbReference type="PANTHER" id="PTHR35532:SF5">
    <property type="entry name" value="CARBOHYDRATE-BINDING DOMAIN-CONTAINING PROTEIN"/>
    <property type="match status" value="1"/>
</dbReference>
<dbReference type="GO" id="GO:0030246">
    <property type="term" value="F:carbohydrate binding"/>
    <property type="evidence" value="ECO:0007669"/>
    <property type="project" value="InterPro"/>
</dbReference>
<keyword evidence="3" id="KW-1185">Reference proteome</keyword>
<dbReference type="GO" id="GO:0016052">
    <property type="term" value="P:carbohydrate catabolic process"/>
    <property type="evidence" value="ECO:0007669"/>
    <property type="project" value="InterPro"/>
</dbReference>
<organism evidence="2 3">
    <name type="scientific">Robertkochia marina</name>
    <dbReference type="NCBI Taxonomy" id="1227945"/>
    <lineage>
        <taxon>Bacteria</taxon>
        <taxon>Pseudomonadati</taxon>
        <taxon>Bacteroidota</taxon>
        <taxon>Flavobacteriia</taxon>
        <taxon>Flavobacteriales</taxon>
        <taxon>Flavobacteriaceae</taxon>
        <taxon>Robertkochia</taxon>
    </lineage>
</organism>
<dbReference type="CDD" id="cd09620">
    <property type="entry name" value="CBM9_like_3"/>
    <property type="match status" value="1"/>
</dbReference>
<dbReference type="InterPro" id="IPR010502">
    <property type="entry name" value="Carb-bd_dom_fam9"/>
</dbReference>
<dbReference type="OrthoDB" id="9786766at2"/>
<evidence type="ECO:0000259" key="1">
    <source>
        <dbReference type="Pfam" id="PF06452"/>
    </source>
</evidence>
<feature type="domain" description="Carbohydrate-binding" evidence="1">
    <location>
        <begin position="36"/>
        <end position="189"/>
    </location>
</feature>